<evidence type="ECO:0000313" key="3">
    <source>
        <dbReference type="Proteomes" id="UP000593566"/>
    </source>
</evidence>
<dbReference type="EMBL" id="JACCJB010000016">
    <property type="protein sequence ID" value="KAF6220508.1"/>
    <property type="molecule type" value="Genomic_DNA"/>
</dbReference>
<sequence length="332" mass="37400">MHIQSILDAWRLCSKRQLSKDLIQNHKPIVRKHLIQQETESCLGTHALHNPEQSTDKNGNPVEPLLRARALQGLPHQASGGSKIRPASFTPCRFYSNNRHKSFALTASEQLATSQSNCSKGQPESATQDSRGPETLTRRSQASHSHPNVQEPSSQAPHHAVSTSRITFSVVPKKISQVDFPAGRSAPTPPPPGPSPKRTAEDRRRSEAVLKTPIPLLRKYVSTKVIEKIKKSPYYVHDEDTIVLRCHQHQKQERNESLCNGQLFRLLENVEREIGYRESVGQIKDSQTVIVSENETEAMAWNLTKSFNIKMRQRKRKAKKAESLKALESPEN</sequence>
<dbReference type="AlphaFoldDB" id="A0A8H6CBY5"/>
<feature type="compositionally biased region" description="Basic and acidic residues" evidence="1">
    <location>
        <begin position="198"/>
        <end position="208"/>
    </location>
</feature>
<name>A0A8H6CBY5_9LECA</name>
<feature type="compositionally biased region" description="Polar residues" evidence="1">
    <location>
        <begin position="138"/>
        <end position="164"/>
    </location>
</feature>
<feature type="compositionally biased region" description="Polar residues" evidence="1">
    <location>
        <begin position="114"/>
        <end position="130"/>
    </location>
</feature>
<dbReference type="Gene3D" id="3.30.160.20">
    <property type="match status" value="1"/>
</dbReference>
<proteinExistence type="predicted"/>
<feature type="region of interest" description="Disordered" evidence="1">
    <location>
        <begin position="179"/>
        <end position="208"/>
    </location>
</feature>
<protein>
    <submittedName>
        <fullName evidence="2">Uncharacterized protein</fullName>
    </submittedName>
</protein>
<keyword evidence="3" id="KW-1185">Reference proteome</keyword>
<dbReference type="RefSeq" id="XP_037149943.1">
    <property type="nucleotide sequence ID" value="XM_037293865.1"/>
</dbReference>
<comment type="caution">
    <text evidence="2">The sequence shown here is derived from an EMBL/GenBank/DDBJ whole genome shotgun (WGS) entry which is preliminary data.</text>
</comment>
<organism evidence="2 3">
    <name type="scientific">Letharia lupina</name>
    <dbReference type="NCBI Taxonomy" id="560253"/>
    <lineage>
        <taxon>Eukaryota</taxon>
        <taxon>Fungi</taxon>
        <taxon>Dikarya</taxon>
        <taxon>Ascomycota</taxon>
        <taxon>Pezizomycotina</taxon>
        <taxon>Lecanoromycetes</taxon>
        <taxon>OSLEUM clade</taxon>
        <taxon>Lecanoromycetidae</taxon>
        <taxon>Lecanorales</taxon>
        <taxon>Lecanorineae</taxon>
        <taxon>Parmeliaceae</taxon>
        <taxon>Letharia</taxon>
    </lineage>
</organism>
<accession>A0A8H6CBY5</accession>
<evidence type="ECO:0000313" key="2">
    <source>
        <dbReference type="EMBL" id="KAF6220508.1"/>
    </source>
</evidence>
<gene>
    <name evidence="2" type="ORF">HO133_002941</name>
</gene>
<reference evidence="2 3" key="1">
    <citation type="journal article" date="2020" name="Genomics">
        <title>Complete, high-quality genomes from long-read metagenomic sequencing of two wolf lichen thalli reveals enigmatic genome architecture.</title>
        <authorList>
            <person name="McKenzie S.K."/>
            <person name="Walston R.F."/>
            <person name="Allen J.L."/>
        </authorList>
    </citation>
    <scope>NUCLEOTIDE SEQUENCE [LARGE SCALE GENOMIC DNA]</scope>
    <source>
        <strain evidence="2">WasteWater1</strain>
    </source>
</reference>
<feature type="region of interest" description="Disordered" evidence="1">
    <location>
        <begin position="114"/>
        <end position="164"/>
    </location>
</feature>
<dbReference type="GeneID" id="59331353"/>
<dbReference type="Proteomes" id="UP000593566">
    <property type="component" value="Unassembled WGS sequence"/>
</dbReference>
<evidence type="ECO:0000256" key="1">
    <source>
        <dbReference type="SAM" id="MobiDB-lite"/>
    </source>
</evidence>